<dbReference type="EMBL" id="CAJVRM010000720">
    <property type="protein sequence ID" value="CAG8983261.1"/>
    <property type="molecule type" value="Genomic_DNA"/>
</dbReference>
<evidence type="ECO:0000313" key="3">
    <source>
        <dbReference type="Proteomes" id="UP000701801"/>
    </source>
</evidence>
<dbReference type="SUPFAM" id="SSF56176">
    <property type="entry name" value="FAD-binding/transporter-associated domain-like"/>
    <property type="match status" value="1"/>
</dbReference>
<dbReference type="Gene3D" id="3.30.465.10">
    <property type="match status" value="1"/>
</dbReference>
<comment type="caution">
    <text evidence="2">The sequence shown here is derived from an EMBL/GenBank/DDBJ whole genome shotgun (WGS) entry which is preliminary data.</text>
</comment>
<name>A0A9N9M2Z6_9HELO</name>
<proteinExistence type="predicted"/>
<gene>
    <name evidence="2" type="ORF">HYALB_00002697</name>
</gene>
<evidence type="ECO:0000259" key="1">
    <source>
        <dbReference type="Pfam" id="PF01565"/>
    </source>
</evidence>
<dbReference type="InterPro" id="IPR036318">
    <property type="entry name" value="FAD-bd_PCMH-like_sf"/>
</dbReference>
<organism evidence="2 3">
    <name type="scientific">Hymenoscyphus albidus</name>
    <dbReference type="NCBI Taxonomy" id="595503"/>
    <lineage>
        <taxon>Eukaryota</taxon>
        <taxon>Fungi</taxon>
        <taxon>Dikarya</taxon>
        <taxon>Ascomycota</taxon>
        <taxon>Pezizomycotina</taxon>
        <taxon>Leotiomycetes</taxon>
        <taxon>Helotiales</taxon>
        <taxon>Helotiaceae</taxon>
        <taxon>Hymenoscyphus</taxon>
    </lineage>
</organism>
<dbReference type="Proteomes" id="UP000701801">
    <property type="component" value="Unassembled WGS sequence"/>
</dbReference>
<dbReference type="GO" id="GO:0050660">
    <property type="term" value="F:flavin adenine dinucleotide binding"/>
    <property type="evidence" value="ECO:0007669"/>
    <property type="project" value="InterPro"/>
</dbReference>
<dbReference type="Pfam" id="PF01565">
    <property type="entry name" value="FAD_binding_4"/>
    <property type="match status" value="1"/>
</dbReference>
<dbReference type="InterPro" id="IPR016169">
    <property type="entry name" value="FAD-bd_PCMH_sub2"/>
</dbReference>
<sequence>MTILPSENDDYRDLNEFSWTREGWLGSACILTPSGAEELSSAVKTLVERKTPLEIRGGGHMPIGDAANINSTGVLIASSKMRLKELSEDLQTLTVGVGSS</sequence>
<dbReference type="OrthoDB" id="2151789at2759"/>
<reference evidence="2" key="1">
    <citation type="submission" date="2021-07" db="EMBL/GenBank/DDBJ databases">
        <authorList>
            <person name="Durling M."/>
        </authorList>
    </citation>
    <scope>NUCLEOTIDE SEQUENCE</scope>
</reference>
<feature type="domain" description="FAD linked oxidase N-terminal" evidence="1">
    <location>
        <begin position="28"/>
        <end position="98"/>
    </location>
</feature>
<keyword evidence="3" id="KW-1185">Reference proteome</keyword>
<dbReference type="AlphaFoldDB" id="A0A9N9M2Z6"/>
<dbReference type="InterPro" id="IPR006094">
    <property type="entry name" value="Oxid_FAD_bind_N"/>
</dbReference>
<accession>A0A9N9M2Z6</accession>
<protein>
    <recommendedName>
        <fullName evidence="1">FAD linked oxidase N-terminal domain-containing protein</fullName>
    </recommendedName>
</protein>
<evidence type="ECO:0000313" key="2">
    <source>
        <dbReference type="EMBL" id="CAG8983261.1"/>
    </source>
</evidence>